<dbReference type="EMBL" id="JACHGN010000002">
    <property type="protein sequence ID" value="MBB5131545.1"/>
    <property type="molecule type" value="Genomic_DNA"/>
</dbReference>
<accession>A0A840P6B3</accession>
<protein>
    <submittedName>
        <fullName evidence="1">Uncharacterized protein</fullName>
    </submittedName>
</protein>
<sequence>MFDEIIAHYTQLVNDLDCFAFTVTIPDSGVLTVQDAARRLGGDPATLSPPGRPHPGDPGLSLYEVGAGVLIWEPSPAGFHDARIDRLAGEGFRYWSLACDIEGNTSVYVRYGNAEGHLDDPHPDGLPFTLGRDDLGPIGRYADLLACGYDSEEAEATVEITAACLAVIELESGVRVDFELLDGPYWRLPSFM</sequence>
<reference evidence="1 2" key="1">
    <citation type="submission" date="2020-08" db="EMBL/GenBank/DDBJ databases">
        <title>Genomic Encyclopedia of Type Strains, Phase IV (KMG-IV): sequencing the most valuable type-strain genomes for metagenomic binning, comparative biology and taxonomic classification.</title>
        <authorList>
            <person name="Goeker M."/>
        </authorList>
    </citation>
    <scope>NUCLEOTIDE SEQUENCE [LARGE SCALE GENOMIC DNA]</scope>
    <source>
        <strain evidence="1 2">DSM 45615</strain>
    </source>
</reference>
<comment type="caution">
    <text evidence="1">The sequence shown here is derived from an EMBL/GenBank/DDBJ whole genome shotgun (WGS) entry which is preliminary data.</text>
</comment>
<name>A0A840P6B3_9ACTN</name>
<evidence type="ECO:0000313" key="1">
    <source>
        <dbReference type="EMBL" id="MBB5131545.1"/>
    </source>
</evidence>
<dbReference type="Proteomes" id="UP000578449">
    <property type="component" value="Unassembled WGS sequence"/>
</dbReference>
<keyword evidence="2" id="KW-1185">Reference proteome</keyword>
<gene>
    <name evidence="1" type="ORF">HNP84_001251</name>
</gene>
<proteinExistence type="predicted"/>
<evidence type="ECO:0000313" key="2">
    <source>
        <dbReference type="Proteomes" id="UP000578449"/>
    </source>
</evidence>
<dbReference type="RefSeq" id="WP_185048358.1">
    <property type="nucleotide sequence ID" value="NZ_BAABIX010000022.1"/>
</dbReference>
<dbReference type="AlphaFoldDB" id="A0A840P6B3"/>
<organism evidence="1 2">
    <name type="scientific">Thermocatellispora tengchongensis</name>
    <dbReference type="NCBI Taxonomy" id="1073253"/>
    <lineage>
        <taxon>Bacteria</taxon>
        <taxon>Bacillati</taxon>
        <taxon>Actinomycetota</taxon>
        <taxon>Actinomycetes</taxon>
        <taxon>Streptosporangiales</taxon>
        <taxon>Streptosporangiaceae</taxon>
        <taxon>Thermocatellispora</taxon>
    </lineage>
</organism>